<evidence type="ECO:0000313" key="2">
    <source>
        <dbReference type="Proteomes" id="UP000075455"/>
    </source>
</evidence>
<sequence>MNYLIAFNLFKEELKRAEEIYKSFNMNKNPVEIINDKS</sequence>
<proteinExistence type="predicted"/>
<reference evidence="1 2" key="1">
    <citation type="submission" date="2016-01" db="EMBL/GenBank/DDBJ databases">
        <title>Draft Genome Sequences of Seven Thermophilic Sporeformers Isolated from Foods.</title>
        <authorList>
            <person name="Berendsen E.M."/>
            <person name="Wells-Bennik M.H."/>
            <person name="Krawcyk A.O."/>
            <person name="De Jong A."/>
            <person name="Holsappel S."/>
            <person name="Eijlander R.T."/>
            <person name="Kuipers O.P."/>
        </authorList>
    </citation>
    <scope>NUCLEOTIDE SEQUENCE [LARGE SCALE GENOMIC DNA]</scope>
    <source>
        <strain evidence="1 2">B4119</strain>
    </source>
</reference>
<dbReference type="PATRIC" id="fig|81408.3.peg.1812"/>
<dbReference type="EMBL" id="LQYS01000015">
    <property type="protein sequence ID" value="KYD18773.1"/>
    <property type="molecule type" value="Genomic_DNA"/>
</dbReference>
<dbReference type="AlphaFoldDB" id="A0A150M2P9"/>
<accession>A0A150M2P9</accession>
<evidence type="ECO:0000313" key="1">
    <source>
        <dbReference type="EMBL" id="KYD18773.1"/>
    </source>
</evidence>
<organism evidence="1 2">
    <name type="scientific">Saccharococcus caldoxylosilyticus</name>
    <dbReference type="NCBI Taxonomy" id="81408"/>
    <lineage>
        <taxon>Bacteria</taxon>
        <taxon>Bacillati</taxon>
        <taxon>Bacillota</taxon>
        <taxon>Bacilli</taxon>
        <taxon>Bacillales</taxon>
        <taxon>Anoxybacillaceae</taxon>
        <taxon>Saccharococcus</taxon>
    </lineage>
</organism>
<comment type="caution">
    <text evidence="1">The sequence shown here is derived from an EMBL/GenBank/DDBJ whole genome shotgun (WGS) entry which is preliminary data.</text>
</comment>
<gene>
    <name evidence="1" type="ORF">B4119_4022</name>
</gene>
<name>A0A150M2P9_9BACL</name>
<dbReference type="Proteomes" id="UP000075455">
    <property type="component" value="Unassembled WGS sequence"/>
</dbReference>
<protein>
    <submittedName>
        <fullName evidence="1">Uncharacterized protein</fullName>
    </submittedName>
</protein>